<dbReference type="Pfam" id="PF16016">
    <property type="entry name" value="VASt"/>
    <property type="match status" value="1"/>
</dbReference>
<dbReference type="GO" id="GO:0120015">
    <property type="term" value="F:sterol transfer activity"/>
    <property type="evidence" value="ECO:0007669"/>
    <property type="project" value="TreeGrafter"/>
</dbReference>
<dbReference type="GO" id="GO:0032366">
    <property type="term" value="P:intracellular sterol transport"/>
    <property type="evidence" value="ECO:0007669"/>
    <property type="project" value="TreeGrafter"/>
</dbReference>
<feature type="domain" description="VASt" evidence="7">
    <location>
        <begin position="401"/>
        <end position="573"/>
    </location>
</feature>
<dbReference type="AlphaFoldDB" id="A0A6P7FYN3"/>
<keyword evidence="3 6" id="KW-1133">Transmembrane helix</keyword>
<feature type="compositionally biased region" description="Polar residues" evidence="5">
    <location>
        <begin position="334"/>
        <end position="344"/>
    </location>
</feature>
<sequence>MKTNLSSSNIAAYDKQSISSENRSISPSSSPRSSPRPSPRPQTKRDHSKSDTYLSVSYKEQTSKHDGSPSPSSQDSSSSQRLSNANSIEITPPQDYKSELTNSTNSSKEKREGRGKKKSSWFNSLYPTYKSRSEDFKKIFKDVPDVERLVVDYSCALQKEILQQGRLYVTQNYLCFYANIFGWETNLTIKWKDVAAITKEKTALVIPNAVLISTKGEKYFFTSFVSREKTYLMLFRVWQNALMDQPMLPQEMWQWVHQSYGNELGLTSDDEDYVPPANEEDKLSVRHSVESFSEHESQGQPEGTMEQTSTGTSEKADTDEIKVPHVSHKRTLSDSRNPTDATDNSESEVEKPIKKNFSFSFLKEAFTKESHNPPTPESEGPSPVLEYSKNDVKVTCTSPHEGRQMWNEVFPIHVDQLFTLLFTSSKFYLDFHAARKTTDLTQTPWTHNPLDNSKSRVVSLTVALMASMGPKSAQVTERQSMNPCSKAGQLYSIDIESLNAGVPYADSFCVNAHYCLSKVSETHSSLTIIAQVKYKKSVWGLVKGMIERNCYAGVEDYVQHLSRALHAEAEESVPEVKRKTKRKRRHNSPRGAIEESVPAKKKPTEGIFSSEVCTMIVFAVLLMLVVLNVMLYVKLWSLEEAPSYNLLDLHLLKNPPQSHEEWIKLLQQQEALHTVEAQKWQKLLRNSIQLLRQAKFQAEESLNELQSSIQSTYSSKLVSILQQQVGQEENKQEL</sequence>
<organism evidence="8">
    <name type="scientific">Diabrotica virgifera virgifera</name>
    <name type="common">western corn rootworm</name>
    <dbReference type="NCBI Taxonomy" id="50390"/>
    <lineage>
        <taxon>Eukaryota</taxon>
        <taxon>Metazoa</taxon>
        <taxon>Ecdysozoa</taxon>
        <taxon>Arthropoda</taxon>
        <taxon>Hexapoda</taxon>
        <taxon>Insecta</taxon>
        <taxon>Pterygota</taxon>
        <taxon>Neoptera</taxon>
        <taxon>Endopterygota</taxon>
        <taxon>Coleoptera</taxon>
        <taxon>Polyphaga</taxon>
        <taxon>Cucujiformia</taxon>
        <taxon>Chrysomeloidea</taxon>
        <taxon>Chrysomelidae</taxon>
        <taxon>Galerucinae</taxon>
        <taxon>Diabroticina</taxon>
        <taxon>Diabroticites</taxon>
        <taxon>Diabrotica</taxon>
    </lineage>
</organism>
<dbReference type="RefSeq" id="XP_028141616.1">
    <property type="nucleotide sequence ID" value="XM_028285815.1"/>
</dbReference>
<feature type="compositionally biased region" description="Low complexity" evidence="5">
    <location>
        <begin position="17"/>
        <end position="33"/>
    </location>
</feature>
<feature type="compositionally biased region" description="Basic residues" evidence="5">
    <location>
        <begin position="578"/>
        <end position="588"/>
    </location>
</feature>
<evidence type="ECO:0000256" key="6">
    <source>
        <dbReference type="SAM" id="Phobius"/>
    </source>
</evidence>
<keyword evidence="2 6" id="KW-0812">Transmembrane</keyword>
<evidence type="ECO:0000313" key="8">
    <source>
        <dbReference type="RefSeq" id="XP_028141616.1"/>
    </source>
</evidence>
<evidence type="ECO:0000259" key="7">
    <source>
        <dbReference type="PROSITE" id="PS51778"/>
    </source>
</evidence>
<dbReference type="PANTHER" id="PTHR23319:SF4">
    <property type="entry name" value="GRAM DOMAIN CONTAINING 1B, ISOFORM E"/>
    <property type="match status" value="1"/>
</dbReference>
<dbReference type="CDD" id="cd13220">
    <property type="entry name" value="PH-GRAM_GRAMDC"/>
    <property type="match status" value="1"/>
</dbReference>
<feature type="compositionally biased region" description="Basic and acidic residues" evidence="5">
    <location>
        <begin position="314"/>
        <end position="323"/>
    </location>
</feature>
<dbReference type="PANTHER" id="PTHR23319">
    <property type="entry name" value="GRAM DOMAIN CONTAINING 1B, ISOFORM E"/>
    <property type="match status" value="1"/>
</dbReference>
<feature type="compositionally biased region" description="Polar residues" evidence="5">
    <location>
        <begin position="1"/>
        <end position="10"/>
    </location>
</feature>
<evidence type="ECO:0000256" key="1">
    <source>
        <dbReference type="ARBA" id="ARBA00004167"/>
    </source>
</evidence>
<feature type="compositionally biased region" description="Polar residues" evidence="5">
    <location>
        <begin position="298"/>
        <end position="313"/>
    </location>
</feature>
<dbReference type="GO" id="GO:0005886">
    <property type="term" value="C:plasma membrane"/>
    <property type="evidence" value="ECO:0007669"/>
    <property type="project" value="TreeGrafter"/>
</dbReference>
<feature type="transmembrane region" description="Helical" evidence="6">
    <location>
        <begin position="615"/>
        <end position="633"/>
    </location>
</feature>
<name>A0A6P7FYN3_DIAVI</name>
<feature type="compositionally biased region" description="Low complexity" evidence="5">
    <location>
        <begin position="68"/>
        <end position="80"/>
    </location>
</feature>
<feature type="region of interest" description="Disordered" evidence="5">
    <location>
        <begin position="572"/>
        <end position="598"/>
    </location>
</feature>
<dbReference type="FunFam" id="2.30.29.30:FF:000008">
    <property type="entry name" value="GRAM domain containing 1B"/>
    <property type="match status" value="1"/>
</dbReference>
<dbReference type="PROSITE" id="PS51778">
    <property type="entry name" value="VAST"/>
    <property type="match status" value="1"/>
</dbReference>
<dbReference type="GO" id="GO:0140268">
    <property type="term" value="C:endoplasmic reticulum-plasma membrane contact site"/>
    <property type="evidence" value="ECO:0007669"/>
    <property type="project" value="TreeGrafter"/>
</dbReference>
<dbReference type="GO" id="GO:0032934">
    <property type="term" value="F:sterol binding"/>
    <property type="evidence" value="ECO:0007669"/>
    <property type="project" value="TreeGrafter"/>
</dbReference>
<dbReference type="GO" id="GO:0005789">
    <property type="term" value="C:endoplasmic reticulum membrane"/>
    <property type="evidence" value="ECO:0007669"/>
    <property type="project" value="UniProtKB-ARBA"/>
</dbReference>
<evidence type="ECO:0000256" key="3">
    <source>
        <dbReference type="ARBA" id="ARBA00022989"/>
    </source>
</evidence>
<evidence type="ECO:0000256" key="2">
    <source>
        <dbReference type="ARBA" id="ARBA00022692"/>
    </source>
</evidence>
<accession>A0A6P7FYN3</accession>
<gene>
    <name evidence="8" type="primary">LOC114335572</name>
</gene>
<reference evidence="8" key="1">
    <citation type="submission" date="2025-08" db="UniProtKB">
        <authorList>
            <consortium name="RefSeq"/>
        </authorList>
    </citation>
    <scope>IDENTIFICATION</scope>
    <source>
        <tissue evidence="8">Whole insect</tissue>
    </source>
</reference>
<dbReference type="InParanoid" id="A0A6P7FYN3"/>
<evidence type="ECO:0000256" key="5">
    <source>
        <dbReference type="SAM" id="MobiDB-lite"/>
    </source>
</evidence>
<dbReference type="SMART" id="SM00568">
    <property type="entry name" value="GRAM"/>
    <property type="match status" value="1"/>
</dbReference>
<feature type="compositionally biased region" description="Basic and acidic residues" evidence="5">
    <location>
        <begin position="287"/>
        <end position="297"/>
    </location>
</feature>
<dbReference type="OrthoDB" id="2162691at2759"/>
<dbReference type="InterPro" id="IPR004182">
    <property type="entry name" value="GRAM"/>
</dbReference>
<dbReference type="InterPro" id="IPR031968">
    <property type="entry name" value="VASt"/>
</dbReference>
<protein>
    <submittedName>
        <fullName evidence="8">Protein Aster-B isoform X1</fullName>
    </submittedName>
</protein>
<dbReference type="InterPro" id="IPR051482">
    <property type="entry name" value="Cholesterol_transport"/>
</dbReference>
<dbReference type="InterPro" id="IPR011993">
    <property type="entry name" value="PH-like_dom_sf"/>
</dbReference>
<dbReference type="Gene3D" id="2.30.29.30">
    <property type="entry name" value="Pleckstrin-homology domain (PH domain)/Phosphotyrosine-binding domain (PTB)"/>
    <property type="match status" value="1"/>
</dbReference>
<keyword evidence="4 6" id="KW-0472">Membrane</keyword>
<feature type="region of interest" description="Disordered" evidence="5">
    <location>
        <begin position="287"/>
        <end position="350"/>
    </location>
</feature>
<feature type="region of interest" description="Disordered" evidence="5">
    <location>
        <begin position="1"/>
        <end position="118"/>
    </location>
</feature>
<evidence type="ECO:0000256" key="4">
    <source>
        <dbReference type="ARBA" id="ARBA00023136"/>
    </source>
</evidence>
<proteinExistence type="predicted"/>
<feature type="compositionally biased region" description="Polar residues" evidence="5">
    <location>
        <begin position="51"/>
        <end position="60"/>
    </location>
</feature>
<dbReference type="FunCoup" id="A0A6P7FYN3">
    <property type="interactions" value="468"/>
</dbReference>
<comment type="subcellular location">
    <subcellularLocation>
        <location evidence="1">Membrane</location>
        <topology evidence="1">Single-pass membrane protein</topology>
    </subcellularLocation>
</comment>
<dbReference type="Pfam" id="PF02893">
    <property type="entry name" value="GRAM"/>
    <property type="match status" value="1"/>
</dbReference>